<dbReference type="OrthoDB" id="1451557at2"/>
<dbReference type="EMBL" id="BJXC01000008">
    <property type="protein sequence ID" value="GEM51705.1"/>
    <property type="molecule type" value="Genomic_DNA"/>
</dbReference>
<sequence length="188" mass="21998">MNKHKLFALVFLIISSFTFAQKRYVDVELIKNNNDTIHSTMMVIVNLFNKKLINDASFYKKAILVDTNKKKTAKIKAREIKSLSFTNLYDRKVTYVNDGSQLKVLVFDGKIKWYQRISQHLMDGSISYHDYLVNEKGEVFQLGLFNHRKNQLSKAIADNPELLKEIEDQRMDNIDLVDILTRYNDSKN</sequence>
<dbReference type="GeneID" id="84650891"/>
<keyword evidence="3" id="KW-1185">Reference proteome</keyword>
<organism evidence="2 3">
    <name type="scientific">Empedobacter brevis NBRC 14943 = ATCC 43319</name>
    <dbReference type="NCBI Taxonomy" id="1218108"/>
    <lineage>
        <taxon>Bacteria</taxon>
        <taxon>Pseudomonadati</taxon>
        <taxon>Bacteroidota</taxon>
        <taxon>Flavobacteriia</taxon>
        <taxon>Flavobacteriales</taxon>
        <taxon>Weeksellaceae</taxon>
        <taxon>Empedobacter</taxon>
    </lineage>
</organism>
<dbReference type="Proteomes" id="UP000321245">
    <property type="component" value="Unassembled WGS sequence"/>
</dbReference>
<evidence type="ECO:0000256" key="1">
    <source>
        <dbReference type="SAM" id="SignalP"/>
    </source>
</evidence>
<gene>
    <name evidence="2" type="ORF">EB1_14950</name>
</gene>
<feature type="signal peptide" evidence="1">
    <location>
        <begin position="1"/>
        <end position="20"/>
    </location>
</feature>
<evidence type="ECO:0000313" key="2">
    <source>
        <dbReference type="EMBL" id="GEM51705.1"/>
    </source>
</evidence>
<reference evidence="2 3" key="1">
    <citation type="submission" date="2019-07" db="EMBL/GenBank/DDBJ databases">
        <title>Whole genome shotgun sequence of Empedobacter brevis NBRC 14943.</title>
        <authorList>
            <person name="Hosoyama A."/>
            <person name="Uohara A."/>
            <person name="Ohji S."/>
            <person name="Ichikawa N."/>
        </authorList>
    </citation>
    <scope>NUCLEOTIDE SEQUENCE [LARGE SCALE GENOMIC DNA]</scope>
    <source>
        <strain evidence="2 3">NBRC 14943</strain>
    </source>
</reference>
<accession>A0A511NFX0</accession>
<feature type="chain" id="PRO_5021715248" description="DUF4468 domain-containing protein" evidence="1">
    <location>
        <begin position="21"/>
        <end position="188"/>
    </location>
</feature>
<comment type="caution">
    <text evidence="2">The sequence shown here is derived from an EMBL/GenBank/DDBJ whole genome shotgun (WGS) entry which is preliminary data.</text>
</comment>
<protein>
    <recommendedName>
        <fullName evidence="4">DUF4468 domain-containing protein</fullName>
    </recommendedName>
</protein>
<evidence type="ECO:0008006" key="4">
    <source>
        <dbReference type="Google" id="ProtNLM"/>
    </source>
</evidence>
<evidence type="ECO:0000313" key="3">
    <source>
        <dbReference type="Proteomes" id="UP000321245"/>
    </source>
</evidence>
<dbReference type="AlphaFoldDB" id="A0A511NFX0"/>
<dbReference type="STRING" id="1218108.GCA_000382425_02808"/>
<dbReference type="RefSeq" id="WP_019976284.1">
    <property type="nucleotide sequence ID" value="NZ_BJXC01000008.1"/>
</dbReference>
<name>A0A511NFX0_9FLAO</name>
<keyword evidence="1" id="KW-0732">Signal</keyword>
<proteinExistence type="predicted"/>